<protein>
    <submittedName>
        <fullName evidence="2">Cobalamin synthesis protein cobW-like protein</fullName>
    </submittedName>
</protein>
<dbReference type="PANTHER" id="PTHR43603">
    <property type="entry name" value="COBW DOMAIN-CONTAINING PROTEIN DDB_G0274527"/>
    <property type="match status" value="1"/>
</dbReference>
<dbReference type="InterPro" id="IPR051927">
    <property type="entry name" value="Zn_Chap_cDPG_Synth"/>
</dbReference>
<dbReference type="AlphaFoldDB" id="A0A316F7E9"/>
<gene>
    <name evidence="2" type="ORF">BC793_119135</name>
</gene>
<evidence type="ECO:0000313" key="2">
    <source>
        <dbReference type="EMBL" id="PWK40527.1"/>
    </source>
</evidence>
<dbReference type="PANTHER" id="PTHR43603:SF1">
    <property type="entry name" value="ZINC-REGULATED GTPASE METALLOPROTEIN ACTIVATOR 1"/>
    <property type="match status" value="1"/>
</dbReference>
<evidence type="ECO:0000313" key="3">
    <source>
        <dbReference type="Proteomes" id="UP000245697"/>
    </source>
</evidence>
<dbReference type="EMBL" id="QGGR01000019">
    <property type="protein sequence ID" value="PWK40527.1"/>
    <property type="molecule type" value="Genomic_DNA"/>
</dbReference>
<proteinExistence type="predicted"/>
<dbReference type="Pfam" id="PF07683">
    <property type="entry name" value="CobW_C"/>
    <property type="match status" value="1"/>
</dbReference>
<accession>A0A316F7E9</accession>
<comment type="caution">
    <text evidence="2">The sequence shown here is derived from an EMBL/GenBank/DDBJ whole genome shotgun (WGS) entry which is preliminary data.</text>
</comment>
<dbReference type="InterPro" id="IPR011629">
    <property type="entry name" value="CobW-like_C"/>
</dbReference>
<organism evidence="2 3">
    <name type="scientific">Actinoplanes xinjiangensis</name>
    <dbReference type="NCBI Taxonomy" id="512350"/>
    <lineage>
        <taxon>Bacteria</taxon>
        <taxon>Bacillati</taxon>
        <taxon>Actinomycetota</taxon>
        <taxon>Actinomycetes</taxon>
        <taxon>Micromonosporales</taxon>
        <taxon>Micromonosporaceae</taxon>
        <taxon>Actinoplanes</taxon>
    </lineage>
</organism>
<feature type="domain" description="CobW C-terminal" evidence="1">
    <location>
        <begin position="162"/>
        <end position="277"/>
    </location>
</feature>
<dbReference type="RefSeq" id="WP_158319432.1">
    <property type="nucleotide sequence ID" value="NZ_BONA01000071.1"/>
</dbReference>
<dbReference type="Proteomes" id="UP000245697">
    <property type="component" value="Unassembled WGS sequence"/>
</dbReference>
<dbReference type="SUPFAM" id="SSF90002">
    <property type="entry name" value="Hypothetical protein YjiA, C-terminal domain"/>
    <property type="match status" value="1"/>
</dbReference>
<keyword evidence="3" id="KW-1185">Reference proteome</keyword>
<reference evidence="2 3" key="1">
    <citation type="submission" date="2018-05" db="EMBL/GenBank/DDBJ databases">
        <title>Genomic Encyclopedia of Archaeal and Bacterial Type Strains, Phase II (KMG-II): from individual species to whole genera.</title>
        <authorList>
            <person name="Goeker M."/>
        </authorList>
    </citation>
    <scope>NUCLEOTIDE SEQUENCE [LARGE SCALE GENOMIC DNA]</scope>
    <source>
        <strain evidence="2 3">DSM 45184</strain>
    </source>
</reference>
<evidence type="ECO:0000259" key="1">
    <source>
        <dbReference type="SMART" id="SM00833"/>
    </source>
</evidence>
<name>A0A316F7E9_9ACTN</name>
<dbReference type="SMART" id="SM00833">
    <property type="entry name" value="CobW_C"/>
    <property type="match status" value="1"/>
</dbReference>
<sequence>MSTSTDVLLCGFWRHALSEVAGGLDVLPETVEPDESRVSGRSAPAVVTVVPADLLLDGLTDERPLREVGLHRDDRDERGVGDLVARQIEQADAVLLTGELDDEWETGQLRVLLRRLAPWAGHLRPGDALTSVRGRAEPVAAATRGLRGHAVGVHEPVPDHGVSACIFRARRPFHPVRLHDALDRVTEHVLRSRGYFWLASRPDLIMTWESAGGLTLGPHSGWLAGLPDEHWAEVDAERRLAAALDWDPYYDDRHHQLSFTGIDLDPVRIHRTLTRCLLTDDELSRGEQHWRQLPDPFRRAYPASAATEV</sequence>
<dbReference type="OrthoDB" id="9808822at2"/>